<organism evidence="1">
    <name type="scientific">candidate division WOR-3 bacterium</name>
    <dbReference type="NCBI Taxonomy" id="2052148"/>
    <lineage>
        <taxon>Bacteria</taxon>
        <taxon>Bacteria division WOR-3</taxon>
    </lineage>
</organism>
<proteinExistence type="predicted"/>
<accession>A0A7C1BDK9</accession>
<dbReference type="AlphaFoldDB" id="A0A7C1BDK9"/>
<evidence type="ECO:0008006" key="2">
    <source>
        <dbReference type="Google" id="ProtNLM"/>
    </source>
</evidence>
<dbReference type="EMBL" id="DRBW01000067">
    <property type="protein sequence ID" value="HDM89923.1"/>
    <property type="molecule type" value="Genomic_DNA"/>
</dbReference>
<name>A0A7C1BDK9_UNCW3</name>
<sequence>MGKNMHAIKKIAVIFTVAVASLWGQGASTRGAFPLLGVDARGLSMGGAFTALVQGAPSAYWNPAALAFLKGYDFTGMYAHFGDLPLKGGFAAVAQEDKGYGAGALSWEFIGIKAYDETVKWNENCISYAFAREFSPGIAAGGRLKFLFNRTDIEEADVSGGSADVAFLGVMGAFRFGMVLRDLISRLKWGTGTSESLPPSYQMGASYSLLESRINAELDISGENSMPLADIRLGVEVWPVPDIFALRGGLIHKMSEYDRRNIFSAGFGVRLTQGLGHYNIGYAFVADKEVFGLSHRISVGMSW</sequence>
<reference evidence="1" key="1">
    <citation type="journal article" date="2020" name="mSystems">
        <title>Genome- and Community-Level Interaction Insights into Carbon Utilization and Element Cycling Functions of Hydrothermarchaeota in Hydrothermal Sediment.</title>
        <authorList>
            <person name="Zhou Z."/>
            <person name="Liu Y."/>
            <person name="Xu W."/>
            <person name="Pan J."/>
            <person name="Luo Z.H."/>
            <person name="Li M."/>
        </authorList>
    </citation>
    <scope>NUCLEOTIDE SEQUENCE [LARGE SCALE GENOMIC DNA]</scope>
    <source>
        <strain evidence="1">HyVt-237</strain>
    </source>
</reference>
<protein>
    <recommendedName>
        <fullName evidence="2">PorV/PorQ family protein</fullName>
    </recommendedName>
</protein>
<evidence type="ECO:0000313" key="1">
    <source>
        <dbReference type="EMBL" id="HDM89923.1"/>
    </source>
</evidence>
<dbReference type="SUPFAM" id="SSF56935">
    <property type="entry name" value="Porins"/>
    <property type="match status" value="1"/>
</dbReference>
<gene>
    <name evidence="1" type="ORF">ENG67_01805</name>
</gene>
<dbReference type="Proteomes" id="UP000885931">
    <property type="component" value="Unassembled WGS sequence"/>
</dbReference>
<dbReference type="Gene3D" id="2.40.160.60">
    <property type="entry name" value="Outer membrane protein transport protein (OMPP1/FadL/TodX)"/>
    <property type="match status" value="1"/>
</dbReference>
<comment type="caution">
    <text evidence="1">The sequence shown here is derived from an EMBL/GenBank/DDBJ whole genome shotgun (WGS) entry which is preliminary data.</text>
</comment>